<organism evidence="3 4">
    <name type="scientific">Elaphomyces granulatus</name>
    <dbReference type="NCBI Taxonomy" id="519963"/>
    <lineage>
        <taxon>Eukaryota</taxon>
        <taxon>Fungi</taxon>
        <taxon>Dikarya</taxon>
        <taxon>Ascomycota</taxon>
        <taxon>Pezizomycotina</taxon>
        <taxon>Eurotiomycetes</taxon>
        <taxon>Eurotiomycetidae</taxon>
        <taxon>Eurotiales</taxon>
        <taxon>Elaphomycetaceae</taxon>
        <taxon>Elaphomyces</taxon>
    </lineage>
</organism>
<keyword evidence="1" id="KW-0732">Signal</keyword>
<sequence length="244" mass="26470">MFDSYILLLCLAIASGGFNFVQVAGQIEVITITTTSVAIALATPTSSSSTSSFTSEVELKETVLGVTNLYRQYHNASALIWNDTLADYAQRWANQCQWKHSSGPYGENLAQGFPNVTTAIDAWVNESNQYDYDPPTGFSEETGHFTQLVWKATTEVGCAATNCVETHMSDGDSADSSQLQVWYLVCEYAPAGNVVGDNNAFFEENVQPEVGSVGSSMSMAGRFRLWHIGFTAFAIWLCSSSGIG</sequence>
<dbReference type="EMBL" id="NPHW01006367">
    <property type="protein sequence ID" value="OXV05865.1"/>
    <property type="molecule type" value="Genomic_DNA"/>
</dbReference>
<dbReference type="AlphaFoldDB" id="A0A232LNY9"/>
<comment type="caution">
    <text evidence="3">The sequence shown here is derived from an EMBL/GenBank/DDBJ whole genome shotgun (WGS) entry which is preliminary data.</text>
</comment>
<feature type="chain" id="PRO_5012375843" description="SCP domain-containing protein" evidence="1">
    <location>
        <begin position="17"/>
        <end position="244"/>
    </location>
</feature>
<dbReference type="InterPro" id="IPR001283">
    <property type="entry name" value="CRISP-related"/>
</dbReference>
<dbReference type="GO" id="GO:0005576">
    <property type="term" value="C:extracellular region"/>
    <property type="evidence" value="ECO:0007669"/>
    <property type="project" value="InterPro"/>
</dbReference>
<evidence type="ECO:0000259" key="2">
    <source>
        <dbReference type="SMART" id="SM00198"/>
    </source>
</evidence>
<accession>A0A232LNY9</accession>
<dbReference type="InterPro" id="IPR014044">
    <property type="entry name" value="CAP_dom"/>
</dbReference>
<proteinExistence type="predicted"/>
<dbReference type="Gene3D" id="3.40.33.10">
    <property type="entry name" value="CAP"/>
    <property type="match status" value="1"/>
</dbReference>
<reference evidence="3 4" key="1">
    <citation type="journal article" date="2015" name="Environ. Microbiol.">
        <title>Metagenome sequence of Elaphomyces granulatus from sporocarp tissue reveals Ascomycota ectomycorrhizal fingerprints of genome expansion and a Proteobacteria-rich microbiome.</title>
        <authorList>
            <person name="Quandt C.A."/>
            <person name="Kohler A."/>
            <person name="Hesse C.N."/>
            <person name="Sharpton T.J."/>
            <person name="Martin F."/>
            <person name="Spatafora J.W."/>
        </authorList>
    </citation>
    <scope>NUCLEOTIDE SEQUENCE [LARGE SCALE GENOMIC DNA]</scope>
    <source>
        <strain evidence="3 4">OSC145934</strain>
    </source>
</reference>
<dbReference type="PROSITE" id="PS01009">
    <property type="entry name" value="CRISP_1"/>
    <property type="match status" value="1"/>
</dbReference>
<dbReference type="FunFam" id="3.40.33.10:FF:000031">
    <property type="entry name" value="Extracellular SCP domain-containing protein Pry1"/>
    <property type="match status" value="1"/>
</dbReference>
<feature type="domain" description="SCP" evidence="2">
    <location>
        <begin position="57"/>
        <end position="196"/>
    </location>
</feature>
<dbReference type="InterPro" id="IPR035940">
    <property type="entry name" value="CAP_sf"/>
</dbReference>
<feature type="signal peptide" evidence="1">
    <location>
        <begin position="1"/>
        <end position="16"/>
    </location>
</feature>
<keyword evidence="4" id="KW-1185">Reference proteome</keyword>
<dbReference type="InterPro" id="IPR018244">
    <property type="entry name" value="Allrgn_V5/Tpx1_CS"/>
</dbReference>
<evidence type="ECO:0000256" key="1">
    <source>
        <dbReference type="SAM" id="SignalP"/>
    </source>
</evidence>
<evidence type="ECO:0000313" key="4">
    <source>
        <dbReference type="Proteomes" id="UP000243515"/>
    </source>
</evidence>
<dbReference type="Pfam" id="PF00188">
    <property type="entry name" value="CAP"/>
    <property type="match status" value="1"/>
</dbReference>
<evidence type="ECO:0000313" key="3">
    <source>
        <dbReference type="EMBL" id="OXV05865.1"/>
    </source>
</evidence>
<protein>
    <recommendedName>
        <fullName evidence="2">SCP domain-containing protein</fullName>
    </recommendedName>
</protein>
<dbReference type="SMART" id="SM00198">
    <property type="entry name" value="SCP"/>
    <property type="match status" value="1"/>
</dbReference>
<dbReference type="SUPFAM" id="SSF55797">
    <property type="entry name" value="PR-1-like"/>
    <property type="match status" value="1"/>
</dbReference>
<dbReference type="Proteomes" id="UP000243515">
    <property type="component" value="Unassembled WGS sequence"/>
</dbReference>
<name>A0A232LNY9_9EURO</name>
<dbReference type="PRINTS" id="PR00837">
    <property type="entry name" value="V5TPXLIKE"/>
</dbReference>
<gene>
    <name evidence="3" type="ORF">Egran_06367</name>
</gene>
<dbReference type="OrthoDB" id="337038at2759"/>
<dbReference type="PANTHER" id="PTHR10334">
    <property type="entry name" value="CYSTEINE-RICH SECRETORY PROTEIN-RELATED"/>
    <property type="match status" value="1"/>
</dbReference>